<feature type="transmembrane region" description="Helical" evidence="1">
    <location>
        <begin position="87"/>
        <end position="106"/>
    </location>
</feature>
<keyword evidence="1" id="KW-1133">Transmembrane helix</keyword>
<dbReference type="NCBIfam" id="NF040495">
    <property type="entry name" value="tranport_ArsG"/>
    <property type="match status" value="1"/>
</dbReference>
<proteinExistence type="predicted"/>
<protein>
    <submittedName>
        <fullName evidence="3">Sulfite exporter TauE/SafE family protein</fullName>
    </submittedName>
</protein>
<feature type="domain" description="Urease accessory protein UreH-like transmembrane" evidence="2">
    <location>
        <begin position="11"/>
        <end position="219"/>
    </location>
</feature>
<sequence length="234" mass="25161">MDEWAVMLLSAFWFGILTSISPCPLATNVAAISYISKGIQSPYRVVGTGLAYTIGRMLSYLVLGVILVGSLLSTVTLSVTLQKYMNLLLGPILILVGMFLLELLTLRLPGDGALIEKLKAKINPQGYLGALLLGVLFALSFCPTSAALFFGSLLPLALEAQSSIALPAIYGLATGLPVLVFAILLGVSAHRVAKAYNHILAFEHWARKITGVVFIIIGSYYAWVNIFAPFLSQR</sequence>
<name>A0ABX8XFA4_SHEPU</name>
<keyword evidence="1" id="KW-0812">Transmembrane</keyword>
<gene>
    <name evidence="3" type="ORF">K3G22_05675</name>
</gene>
<dbReference type="GeneID" id="67442729"/>
<feature type="transmembrane region" description="Helical" evidence="1">
    <location>
        <begin position="164"/>
        <end position="188"/>
    </location>
</feature>
<dbReference type="InterPro" id="IPR039447">
    <property type="entry name" value="UreH-like_TM_dom"/>
</dbReference>
<dbReference type="Proteomes" id="UP000827084">
    <property type="component" value="Chromosome"/>
</dbReference>
<dbReference type="Pfam" id="PF13386">
    <property type="entry name" value="DsbD_2"/>
    <property type="match status" value="1"/>
</dbReference>
<evidence type="ECO:0000259" key="2">
    <source>
        <dbReference type="Pfam" id="PF13386"/>
    </source>
</evidence>
<keyword evidence="4" id="KW-1185">Reference proteome</keyword>
<dbReference type="PANTHER" id="PTHR31272">
    <property type="entry name" value="CYTOCHROME C-TYPE BIOGENESIS PROTEIN HI_1454-RELATED"/>
    <property type="match status" value="1"/>
</dbReference>
<feature type="transmembrane region" description="Helical" evidence="1">
    <location>
        <begin position="57"/>
        <end position="81"/>
    </location>
</feature>
<dbReference type="PANTHER" id="PTHR31272:SF4">
    <property type="entry name" value="CYTOCHROME C-TYPE BIOGENESIS PROTEIN HI_1454-RELATED"/>
    <property type="match status" value="1"/>
</dbReference>
<evidence type="ECO:0000256" key="1">
    <source>
        <dbReference type="SAM" id="Phobius"/>
    </source>
</evidence>
<keyword evidence="1" id="KW-0472">Membrane</keyword>
<feature type="transmembrane region" description="Helical" evidence="1">
    <location>
        <begin position="12"/>
        <end position="36"/>
    </location>
</feature>
<evidence type="ECO:0000313" key="3">
    <source>
        <dbReference type="EMBL" id="QYX73906.1"/>
    </source>
</evidence>
<feature type="transmembrane region" description="Helical" evidence="1">
    <location>
        <begin position="127"/>
        <end position="158"/>
    </location>
</feature>
<accession>A0ABX8XFA4</accession>
<feature type="transmembrane region" description="Helical" evidence="1">
    <location>
        <begin position="209"/>
        <end position="231"/>
    </location>
</feature>
<dbReference type="InterPro" id="IPR051790">
    <property type="entry name" value="Cytochrome_c-biogenesis_DsbD"/>
</dbReference>
<dbReference type="EMBL" id="CP080635">
    <property type="protein sequence ID" value="QYX73906.1"/>
    <property type="molecule type" value="Genomic_DNA"/>
</dbReference>
<reference evidence="3 4" key="1">
    <citation type="submission" date="2021-08" db="EMBL/GenBank/DDBJ databases">
        <title>Shewanella putrefaciens YZ-J, complete genome.</title>
        <authorList>
            <person name="Yi Z."/>
        </authorList>
    </citation>
    <scope>NUCLEOTIDE SEQUENCE [LARGE SCALE GENOMIC DNA]</scope>
    <source>
        <strain evidence="3 4">YZ-J</strain>
    </source>
</reference>
<evidence type="ECO:0000313" key="4">
    <source>
        <dbReference type="Proteomes" id="UP000827084"/>
    </source>
</evidence>
<organism evidence="3 4">
    <name type="scientific">Shewanella putrefaciens</name>
    <name type="common">Pseudomonas putrefaciens</name>
    <dbReference type="NCBI Taxonomy" id="24"/>
    <lineage>
        <taxon>Bacteria</taxon>
        <taxon>Pseudomonadati</taxon>
        <taxon>Pseudomonadota</taxon>
        <taxon>Gammaproteobacteria</taxon>
        <taxon>Alteromonadales</taxon>
        <taxon>Shewanellaceae</taxon>
        <taxon>Shewanella</taxon>
    </lineage>
</organism>
<dbReference type="RefSeq" id="WP_025007400.1">
    <property type="nucleotide sequence ID" value="NZ_BMPK01000002.1"/>
</dbReference>